<dbReference type="Pfam" id="PF00550">
    <property type="entry name" value="PP-binding"/>
    <property type="match status" value="1"/>
</dbReference>
<keyword evidence="2" id="KW-0597">Phosphoprotein</keyword>
<feature type="domain" description="Carrier" evidence="3">
    <location>
        <begin position="5"/>
        <end position="86"/>
    </location>
</feature>
<protein>
    <submittedName>
        <fullName evidence="4">Acyl carrier protein</fullName>
    </submittedName>
</protein>
<accession>A0A848LL57</accession>
<sequence>MEADAKFDEKVLALIAEAIPGPLRKTRITPELMLRNDLGIDSLGIAALVFRLEEAFGIEIGDQALDLNVSQMRTVADALNASRQIVSRARAQQTA</sequence>
<keyword evidence="5" id="KW-1185">Reference proteome</keyword>
<dbReference type="InterPro" id="IPR009081">
    <property type="entry name" value="PP-bd_ACP"/>
</dbReference>
<dbReference type="InterPro" id="IPR036736">
    <property type="entry name" value="ACP-like_sf"/>
</dbReference>
<evidence type="ECO:0000313" key="5">
    <source>
        <dbReference type="Proteomes" id="UP000518300"/>
    </source>
</evidence>
<dbReference type="InterPro" id="IPR006162">
    <property type="entry name" value="Ppantetheine_attach_site"/>
</dbReference>
<reference evidence="4 5" key="1">
    <citation type="submission" date="2020-04" db="EMBL/GenBank/DDBJ databases">
        <title>Draft genome of Pyxidicoccus fallax type strain.</title>
        <authorList>
            <person name="Whitworth D.E."/>
        </authorList>
    </citation>
    <scope>NUCLEOTIDE SEQUENCE [LARGE SCALE GENOMIC DNA]</scope>
    <source>
        <strain evidence="4 5">DSM 14698</strain>
    </source>
</reference>
<evidence type="ECO:0000256" key="2">
    <source>
        <dbReference type="ARBA" id="ARBA00022553"/>
    </source>
</evidence>
<dbReference type="Gene3D" id="1.10.1200.10">
    <property type="entry name" value="ACP-like"/>
    <property type="match status" value="1"/>
</dbReference>
<organism evidence="4 5">
    <name type="scientific">Pyxidicoccus fallax</name>
    <dbReference type="NCBI Taxonomy" id="394095"/>
    <lineage>
        <taxon>Bacteria</taxon>
        <taxon>Pseudomonadati</taxon>
        <taxon>Myxococcota</taxon>
        <taxon>Myxococcia</taxon>
        <taxon>Myxococcales</taxon>
        <taxon>Cystobacterineae</taxon>
        <taxon>Myxococcaceae</taxon>
        <taxon>Pyxidicoccus</taxon>
    </lineage>
</organism>
<dbReference type="EMBL" id="JABBJJ010000138">
    <property type="protein sequence ID" value="NMO18466.1"/>
    <property type="molecule type" value="Genomic_DNA"/>
</dbReference>
<evidence type="ECO:0000313" key="4">
    <source>
        <dbReference type="EMBL" id="NMO18466.1"/>
    </source>
</evidence>
<evidence type="ECO:0000259" key="3">
    <source>
        <dbReference type="PROSITE" id="PS50075"/>
    </source>
</evidence>
<dbReference type="PROSITE" id="PS00012">
    <property type="entry name" value="PHOSPHOPANTETHEINE"/>
    <property type="match status" value="1"/>
</dbReference>
<keyword evidence="1" id="KW-0596">Phosphopantetheine</keyword>
<name>A0A848LL57_9BACT</name>
<dbReference type="Proteomes" id="UP000518300">
    <property type="component" value="Unassembled WGS sequence"/>
</dbReference>
<evidence type="ECO:0000256" key="1">
    <source>
        <dbReference type="ARBA" id="ARBA00022450"/>
    </source>
</evidence>
<comment type="caution">
    <text evidence="4">The sequence shown here is derived from an EMBL/GenBank/DDBJ whole genome shotgun (WGS) entry which is preliminary data.</text>
</comment>
<dbReference type="AlphaFoldDB" id="A0A848LL57"/>
<proteinExistence type="predicted"/>
<dbReference type="RefSeq" id="WP_169347734.1">
    <property type="nucleotide sequence ID" value="NZ_JABBJJ010000138.1"/>
</dbReference>
<dbReference type="PROSITE" id="PS50075">
    <property type="entry name" value="CARRIER"/>
    <property type="match status" value="1"/>
</dbReference>
<dbReference type="SUPFAM" id="SSF47336">
    <property type="entry name" value="ACP-like"/>
    <property type="match status" value="1"/>
</dbReference>
<gene>
    <name evidence="4" type="ORF">HG543_26915</name>
</gene>